<proteinExistence type="predicted"/>
<reference evidence="1 2" key="1">
    <citation type="journal article" date="2005" name="Nature">
        <title>The map-based sequence of the rice genome.</title>
        <authorList>
            <consortium name="International rice genome sequencing project (IRGSP)"/>
            <person name="Matsumoto T."/>
            <person name="Wu J."/>
            <person name="Kanamori H."/>
            <person name="Katayose Y."/>
            <person name="Fujisawa M."/>
            <person name="Namiki N."/>
            <person name="Mizuno H."/>
            <person name="Yamamoto K."/>
            <person name="Antonio B.A."/>
            <person name="Baba T."/>
            <person name="Sakata K."/>
            <person name="Nagamura Y."/>
            <person name="Aoki H."/>
            <person name="Arikawa K."/>
            <person name="Arita K."/>
            <person name="Bito T."/>
            <person name="Chiden Y."/>
            <person name="Fujitsuka N."/>
            <person name="Fukunaka R."/>
            <person name="Hamada M."/>
            <person name="Harada C."/>
            <person name="Hayashi A."/>
            <person name="Hijishita S."/>
            <person name="Honda M."/>
            <person name="Hosokawa S."/>
            <person name="Ichikawa Y."/>
            <person name="Idonuma A."/>
            <person name="Iijima M."/>
            <person name="Ikeda M."/>
            <person name="Ikeno M."/>
            <person name="Ito K."/>
            <person name="Ito S."/>
            <person name="Ito T."/>
            <person name="Ito Y."/>
            <person name="Ito Y."/>
            <person name="Iwabuchi A."/>
            <person name="Kamiya K."/>
            <person name="Karasawa W."/>
            <person name="Kurita K."/>
            <person name="Katagiri S."/>
            <person name="Kikuta A."/>
            <person name="Kobayashi H."/>
            <person name="Kobayashi N."/>
            <person name="Machita K."/>
            <person name="Maehara T."/>
            <person name="Masukawa M."/>
            <person name="Mizubayashi T."/>
            <person name="Mukai Y."/>
            <person name="Nagasaki H."/>
            <person name="Nagata Y."/>
            <person name="Naito S."/>
            <person name="Nakashima M."/>
            <person name="Nakama Y."/>
            <person name="Nakamichi Y."/>
            <person name="Nakamura M."/>
            <person name="Meguro A."/>
            <person name="Negishi M."/>
            <person name="Ohta I."/>
            <person name="Ohta T."/>
            <person name="Okamoto M."/>
            <person name="Ono N."/>
            <person name="Saji S."/>
            <person name="Sakaguchi M."/>
            <person name="Sakai K."/>
            <person name="Shibata M."/>
            <person name="Shimokawa T."/>
            <person name="Song J."/>
            <person name="Takazaki Y."/>
            <person name="Terasawa K."/>
            <person name="Tsugane M."/>
            <person name="Tsuji K."/>
            <person name="Ueda S."/>
            <person name="Waki K."/>
            <person name="Yamagata H."/>
            <person name="Yamamoto M."/>
            <person name="Yamamoto S."/>
            <person name="Yamane H."/>
            <person name="Yoshiki S."/>
            <person name="Yoshihara R."/>
            <person name="Yukawa K."/>
            <person name="Zhong H."/>
            <person name="Yano M."/>
            <person name="Yuan Q."/>
            <person name="Ouyang S."/>
            <person name="Liu J."/>
            <person name="Jones K.M."/>
            <person name="Gansberger K."/>
            <person name="Moffat K."/>
            <person name="Hill J."/>
            <person name="Bera J."/>
            <person name="Fadrosh D."/>
            <person name="Jin S."/>
            <person name="Johri S."/>
            <person name="Kim M."/>
            <person name="Overton L."/>
            <person name="Reardon M."/>
            <person name="Tsitrin T."/>
            <person name="Vuong H."/>
            <person name="Weaver B."/>
            <person name="Ciecko A."/>
            <person name="Tallon L."/>
            <person name="Jackson J."/>
            <person name="Pai G."/>
            <person name="Aken S.V."/>
            <person name="Utterback T."/>
            <person name="Reidmuller S."/>
            <person name="Feldblyum T."/>
            <person name="Hsiao J."/>
            <person name="Zismann V."/>
            <person name="Iobst S."/>
            <person name="de Vazeille A.R."/>
            <person name="Buell C.R."/>
            <person name="Ying K."/>
            <person name="Li Y."/>
            <person name="Lu T."/>
            <person name="Huang Y."/>
            <person name="Zhao Q."/>
            <person name="Feng Q."/>
            <person name="Zhang L."/>
            <person name="Zhu J."/>
            <person name="Weng Q."/>
            <person name="Mu J."/>
            <person name="Lu Y."/>
            <person name="Fan D."/>
            <person name="Liu Y."/>
            <person name="Guan J."/>
            <person name="Zhang Y."/>
            <person name="Yu S."/>
            <person name="Liu X."/>
            <person name="Zhang Y."/>
            <person name="Hong G."/>
            <person name="Han B."/>
            <person name="Choisne N."/>
            <person name="Demange N."/>
            <person name="Orjeda G."/>
            <person name="Samain S."/>
            <person name="Cattolico L."/>
            <person name="Pelletier E."/>
            <person name="Couloux A."/>
            <person name="Segurens B."/>
            <person name="Wincker P."/>
            <person name="D'Hont A."/>
            <person name="Scarpelli C."/>
            <person name="Weissenbach J."/>
            <person name="Salanoubat M."/>
            <person name="Quetier F."/>
            <person name="Yu Y."/>
            <person name="Kim H.R."/>
            <person name="Rambo T."/>
            <person name="Currie J."/>
            <person name="Collura K."/>
            <person name="Luo M."/>
            <person name="Yang T."/>
            <person name="Ammiraju J.S.S."/>
            <person name="Engler F."/>
            <person name="Soderlund C."/>
            <person name="Wing R.A."/>
            <person name="Palmer L.E."/>
            <person name="de la Bastide M."/>
            <person name="Spiegel L."/>
            <person name="Nascimento L."/>
            <person name="Zutavern T."/>
            <person name="O'Shaughnessy A."/>
            <person name="Dike S."/>
            <person name="Dedhia N."/>
            <person name="Preston R."/>
            <person name="Balija V."/>
            <person name="McCombie W.R."/>
            <person name="Chow T."/>
            <person name="Chen H."/>
            <person name="Chung M."/>
            <person name="Chen C."/>
            <person name="Shaw J."/>
            <person name="Wu H."/>
            <person name="Hsiao K."/>
            <person name="Chao Y."/>
            <person name="Chu M."/>
            <person name="Cheng C."/>
            <person name="Hour A."/>
            <person name="Lee P."/>
            <person name="Lin S."/>
            <person name="Lin Y."/>
            <person name="Liou J."/>
            <person name="Liu S."/>
            <person name="Hsing Y."/>
            <person name="Raghuvanshi S."/>
            <person name="Mohanty A."/>
            <person name="Bharti A.K."/>
            <person name="Gaur A."/>
            <person name="Gupta V."/>
            <person name="Kumar D."/>
            <person name="Ravi V."/>
            <person name="Vij S."/>
            <person name="Kapur A."/>
            <person name="Khurana P."/>
            <person name="Khurana P."/>
            <person name="Khurana J.P."/>
            <person name="Tyagi A.K."/>
            <person name="Gaikwad K."/>
            <person name="Singh A."/>
            <person name="Dalal V."/>
            <person name="Srivastava S."/>
            <person name="Dixit A."/>
            <person name="Pal A.K."/>
            <person name="Ghazi I.A."/>
            <person name="Yadav M."/>
            <person name="Pandit A."/>
            <person name="Bhargava A."/>
            <person name="Sureshbabu K."/>
            <person name="Batra K."/>
            <person name="Sharma T.R."/>
            <person name="Mohapatra T."/>
            <person name="Singh N.K."/>
            <person name="Messing J."/>
            <person name="Nelson A.B."/>
            <person name="Fuks G."/>
            <person name="Kavchok S."/>
            <person name="Keizer G."/>
            <person name="Linton E."/>
            <person name="Llaca V."/>
            <person name="Song R."/>
            <person name="Tanyolac B."/>
            <person name="Young S."/>
            <person name="Ho-Il K."/>
            <person name="Hahn J.H."/>
            <person name="Sangsakoo G."/>
            <person name="Vanavichit A."/>
            <person name="de Mattos Luiz.A.T."/>
            <person name="Zimmer P.D."/>
            <person name="Malone G."/>
            <person name="Dellagostin O."/>
            <person name="de Oliveira A.C."/>
            <person name="Bevan M."/>
            <person name="Bancroft I."/>
            <person name="Minx P."/>
            <person name="Cordum H."/>
            <person name="Wilson R."/>
            <person name="Cheng Z."/>
            <person name="Jin W."/>
            <person name="Jiang J."/>
            <person name="Leong S.A."/>
            <person name="Iwama H."/>
            <person name="Gojobori T."/>
            <person name="Itoh T."/>
            <person name="Niimura Y."/>
            <person name="Fujii Y."/>
            <person name="Habara T."/>
            <person name="Sakai H."/>
            <person name="Sato Y."/>
            <person name="Wilson G."/>
            <person name="Kumar K."/>
            <person name="McCouch S."/>
            <person name="Juretic N."/>
            <person name="Hoen D."/>
            <person name="Wright S."/>
            <person name="Bruskiewich R."/>
            <person name="Bureau T."/>
            <person name="Miyao A."/>
            <person name="Hirochika H."/>
            <person name="Nishikawa T."/>
            <person name="Kadowaki K."/>
            <person name="Sugiura M."/>
            <person name="Burr B."/>
            <person name="Sasaki T."/>
        </authorList>
    </citation>
    <scope>NUCLEOTIDE SEQUENCE [LARGE SCALE GENOMIC DNA]</scope>
    <source>
        <strain evidence="2">cv. Nipponbare</strain>
    </source>
</reference>
<organism evidence="1 2">
    <name type="scientific">Oryza sativa subsp. japonica</name>
    <name type="common">Rice</name>
    <dbReference type="NCBI Taxonomy" id="39947"/>
    <lineage>
        <taxon>Eukaryota</taxon>
        <taxon>Viridiplantae</taxon>
        <taxon>Streptophyta</taxon>
        <taxon>Embryophyta</taxon>
        <taxon>Tracheophyta</taxon>
        <taxon>Spermatophyta</taxon>
        <taxon>Magnoliopsida</taxon>
        <taxon>Liliopsida</taxon>
        <taxon>Poales</taxon>
        <taxon>Poaceae</taxon>
        <taxon>BOP clade</taxon>
        <taxon>Oryzoideae</taxon>
        <taxon>Oryzeae</taxon>
        <taxon>Oryzinae</taxon>
        <taxon>Oryza</taxon>
        <taxon>Oryza sativa</taxon>
    </lineage>
</organism>
<reference evidence="2" key="2">
    <citation type="journal article" date="2008" name="Nucleic Acids Res.">
        <title>The rice annotation project database (RAP-DB): 2008 update.</title>
        <authorList>
            <consortium name="The rice annotation project (RAP)"/>
        </authorList>
    </citation>
    <scope>GENOME REANNOTATION</scope>
    <source>
        <strain evidence="2">cv. Nipponbare</strain>
    </source>
</reference>
<accession>Q0JED0</accession>
<dbReference type="KEGG" id="dosa:Os04g0293100"/>
<dbReference type="Proteomes" id="UP000000763">
    <property type="component" value="Chromosome 4"/>
</dbReference>
<dbReference type="AlphaFoldDB" id="Q0JED0"/>
<evidence type="ECO:0000313" key="2">
    <source>
        <dbReference type="Proteomes" id="UP000000763"/>
    </source>
</evidence>
<name>Q0JED0_ORYSJ</name>
<protein>
    <submittedName>
        <fullName evidence="1">Os04g0293100 protein</fullName>
    </submittedName>
</protein>
<evidence type="ECO:0000313" key="1">
    <source>
        <dbReference type="EMBL" id="BAF14307.1"/>
    </source>
</evidence>
<sequence length="81" mass="8362">MRVVMAAYEEIAAPTLEGGSGGSTTWWEGAAAATGWDLRRRGGRGSAPAERRQCRGAEGFVAAAAAHARSSCFMQSMATAA</sequence>
<dbReference type="EMBL" id="AP008210">
    <property type="protein sequence ID" value="BAF14307.1"/>
    <property type="molecule type" value="Genomic_DNA"/>
</dbReference>
<gene>
    <name evidence="1" type="ordered locus">Os04g0293100</name>
</gene>